<evidence type="ECO:0000256" key="1">
    <source>
        <dbReference type="SAM" id="MobiDB-lite"/>
    </source>
</evidence>
<evidence type="ECO:0000313" key="2">
    <source>
        <dbReference type="EMBL" id="PKI73231.1"/>
    </source>
</evidence>
<dbReference type="EMBL" id="PGOL01000281">
    <property type="protein sequence ID" value="PKI73231.1"/>
    <property type="molecule type" value="Genomic_DNA"/>
</dbReference>
<reference evidence="2 3" key="1">
    <citation type="submission" date="2017-11" db="EMBL/GenBank/DDBJ databases">
        <title>De-novo sequencing of pomegranate (Punica granatum L.) genome.</title>
        <authorList>
            <person name="Akparov Z."/>
            <person name="Amiraslanov A."/>
            <person name="Hajiyeva S."/>
            <person name="Abbasov M."/>
            <person name="Kaur K."/>
            <person name="Hamwieh A."/>
            <person name="Solovyev V."/>
            <person name="Salamov A."/>
            <person name="Braich B."/>
            <person name="Kosarev P."/>
            <person name="Mahmoud A."/>
            <person name="Hajiyev E."/>
            <person name="Babayeva S."/>
            <person name="Izzatullayeva V."/>
            <person name="Mammadov A."/>
            <person name="Mammadov A."/>
            <person name="Sharifova S."/>
            <person name="Ojaghi J."/>
            <person name="Eynullazada K."/>
            <person name="Bayramov B."/>
            <person name="Abdulazimova A."/>
            <person name="Shahmuradov I."/>
        </authorList>
    </citation>
    <scope>NUCLEOTIDE SEQUENCE [LARGE SCALE GENOMIC DNA]</scope>
    <source>
        <strain evidence="3">cv. AG2017</strain>
        <tissue evidence="2">Leaf</tissue>
    </source>
</reference>
<keyword evidence="3" id="KW-1185">Reference proteome</keyword>
<gene>
    <name evidence="2" type="ORF">CRG98_006366</name>
</gene>
<accession>A0A2I0KXM6</accession>
<comment type="caution">
    <text evidence="2">The sequence shown here is derived from an EMBL/GenBank/DDBJ whole genome shotgun (WGS) entry which is preliminary data.</text>
</comment>
<feature type="region of interest" description="Disordered" evidence="1">
    <location>
        <begin position="1"/>
        <end position="63"/>
    </location>
</feature>
<dbReference type="AlphaFoldDB" id="A0A2I0KXM6"/>
<proteinExistence type="predicted"/>
<organism evidence="2 3">
    <name type="scientific">Punica granatum</name>
    <name type="common">Pomegranate</name>
    <dbReference type="NCBI Taxonomy" id="22663"/>
    <lineage>
        <taxon>Eukaryota</taxon>
        <taxon>Viridiplantae</taxon>
        <taxon>Streptophyta</taxon>
        <taxon>Embryophyta</taxon>
        <taxon>Tracheophyta</taxon>
        <taxon>Spermatophyta</taxon>
        <taxon>Magnoliopsida</taxon>
        <taxon>eudicotyledons</taxon>
        <taxon>Gunneridae</taxon>
        <taxon>Pentapetalae</taxon>
        <taxon>rosids</taxon>
        <taxon>malvids</taxon>
        <taxon>Myrtales</taxon>
        <taxon>Lythraceae</taxon>
        <taxon>Punica</taxon>
    </lineage>
</organism>
<sequence length="111" mass="11715">MGSEKCKNSGNDLSRGKGAIHGPRKPKGALGHLPWAPGCGKSRGKPEKGLGKSILPPGMNRPKSVQSGRLAVRLVGAVPIDRGGLFVRGRLHWIPKGLRIMPKVVSGGEHM</sequence>
<name>A0A2I0KXM6_PUNGR</name>
<evidence type="ECO:0000313" key="3">
    <source>
        <dbReference type="Proteomes" id="UP000233551"/>
    </source>
</evidence>
<protein>
    <submittedName>
        <fullName evidence="2">Uncharacterized protein</fullName>
    </submittedName>
</protein>
<dbReference type="Proteomes" id="UP000233551">
    <property type="component" value="Unassembled WGS sequence"/>
</dbReference>